<proteinExistence type="predicted"/>
<dbReference type="Pfam" id="PF12680">
    <property type="entry name" value="SnoaL_2"/>
    <property type="match status" value="1"/>
</dbReference>
<evidence type="ECO:0000313" key="3">
    <source>
        <dbReference type="Proteomes" id="UP000202259"/>
    </source>
</evidence>
<sequence>MVDASFMLMGLINSRLITLTPKTLYKGTAMSKLRTVEQYMSALSRQDLDGIVALYAEDATLEDPIGTPIIEGKVAIREFYSKATCIKLSASLLGDVRIAGGFVAFPFAITLPSEAGQMRMEIIDTFKFNEQGLITEMKAYWGEENCHLV</sequence>
<evidence type="ECO:0000259" key="1">
    <source>
        <dbReference type="Pfam" id="PF12680"/>
    </source>
</evidence>
<reference evidence="2 3" key="1">
    <citation type="submission" date="2017-08" db="EMBL/GenBank/DDBJ databases">
        <title>Complete genome of Colwellia sp. NB097-1, a psychrophile bacterium ioslated from Bering Sea.</title>
        <authorList>
            <person name="Chen X."/>
        </authorList>
    </citation>
    <scope>NUCLEOTIDE SEQUENCE [LARGE SCALE GENOMIC DNA]</scope>
    <source>
        <strain evidence="2 3">NB097-1</strain>
    </source>
</reference>
<dbReference type="InterPro" id="IPR037401">
    <property type="entry name" value="SnoaL-like"/>
</dbReference>
<name>A0A222G8Z7_9GAMM</name>
<dbReference type="EMBL" id="CP020465">
    <property type="protein sequence ID" value="ASP48281.1"/>
    <property type="molecule type" value="Genomic_DNA"/>
</dbReference>
<keyword evidence="3" id="KW-1185">Reference proteome</keyword>
<feature type="domain" description="SnoaL-like" evidence="1">
    <location>
        <begin position="36"/>
        <end position="137"/>
    </location>
</feature>
<gene>
    <name evidence="2" type="ORF">B5D82_11220</name>
</gene>
<protein>
    <recommendedName>
        <fullName evidence="1">SnoaL-like domain-containing protein</fullName>
    </recommendedName>
</protein>
<dbReference type="Proteomes" id="UP000202259">
    <property type="component" value="Chromosome"/>
</dbReference>
<dbReference type="SUPFAM" id="SSF54427">
    <property type="entry name" value="NTF2-like"/>
    <property type="match status" value="1"/>
</dbReference>
<dbReference type="InterPro" id="IPR032710">
    <property type="entry name" value="NTF2-like_dom_sf"/>
</dbReference>
<dbReference type="Gene3D" id="3.10.450.50">
    <property type="match status" value="1"/>
</dbReference>
<organism evidence="2 3">
    <name type="scientific">Cognaticolwellia beringensis</name>
    <dbReference type="NCBI Taxonomy" id="1967665"/>
    <lineage>
        <taxon>Bacteria</taxon>
        <taxon>Pseudomonadati</taxon>
        <taxon>Pseudomonadota</taxon>
        <taxon>Gammaproteobacteria</taxon>
        <taxon>Alteromonadales</taxon>
        <taxon>Colwelliaceae</taxon>
        <taxon>Cognaticolwellia</taxon>
    </lineage>
</organism>
<dbReference type="KEGG" id="cber:B5D82_11220"/>
<accession>A0A222G8Z7</accession>
<evidence type="ECO:0000313" key="2">
    <source>
        <dbReference type="EMBL" id="ASP48281.1"/>
    </source>
</evidence>
<dbReference type="AlphaFoldDB" id="A0A222G8Z7"/>